<dbReference type="RefSeq" id="WP_163067079.1">
    <property type="nucleotide sequence ID" value="NZ_CP048649.1"/>
</dbReference>
<keyword evidence="4" id="KW-1185">Reference proteome</keyword>
<keyword evidence="1" id="KW-0812">Transmembrane</keyword>
<accession>A0A858BXD9</accession>
<feature type="domain" description="DUF4234" evidence="2">
    <location>
        <begin position="5"/>
        <end position="71"/>
    </location>
</feature>
<feature type="transmembrane region" description="Helical" evidence="1">
    <location>
        <begin position="6"/>
        <end position="29"/>
    </location>
</feature>
<feature type="transmembrane region" description="Helical" evidence="1">
    <location>
        <begin position="87"/>
        <end position="106"/>
    </location>
</feature>
<dbReference type="Proteomes" id="UP000466848">
    <property type="component" value="Chromosome"/>
</dbReference>
<evidence type="ECO:0000313" key="4">
    <source>
        <dbReference type="Proteomes" id="UP000466848"/>
    </source>
</evidence>
<dbReference type="AlphaFoldDB" id="A0A858BXD9"/>
<organism evidence="3 4">
    <name type="scientific">Aminipila butyrica</name>
    <dbReference type="NCBI Taxonomy" id="433296"/>
    <lineage>
        <taxon>Bacteria</taxon>
        <taxon>Bacillati</taxon>
        <taxon>Bacillota</taxon>
        <taxon>Clostridia</taxon>
        <taxon>Peptostreptococcales</taxon>
        <taxon>Anaerovoracaceae</taxon>
        <taxon>Aminipila</taxon>
    </lineage>
</organism>
<sequence length="121" mass="13722">MVRERNVAMCAILTVITFGIYGIYWFVCMTDEALGLSQERGADGILAFIFNFITLGLYGWYWAYKMGERLEIAGQRNNIPYVSGDNGALYLILNVLGLSLVTYILIQMELNKFSGRGVRQF</sequence>
<protein>
    <submittedName>
        <fullName evidence="3">DUF4234 domain-containing protein</fullName>
    </submittedName>
</protein>
<keyword evidence="1" id="KW-1133">Transmembrane helix</keyword>
<keyword evidence="1" id="KW-0472">Membrane</keyword>
<proteinExistence type="predicted"/>
<dbReference type="EMBL" id="CP048649">
    <property type="protein sequence ID" value="QIB69839.1"/>
    <property type="molecule type" value="Genomic_DNA"/>
</dbReference>
<dbReference type="Pfam" id="PF14018">
    <property type="entry name" value="DUF4234"/>
    <property type="match status" value="1"/>
</dbReference>
<dbReference type="InterPro" id="IPR025328">
    <property type="entry name" value="DUF4234"/>
</dbReference>
<dbReference type="KEGG" id="abut:Ami103574_11130"/>
<feature type="transmembrane region" description="Helical" evidence="1">
    <location>
        <begin position="41"/>
        <end position="61"/>
    </location>
</feature>
<reference evidence="3 4" key="1">
    <citation type="submission" date="2020-02" db="EMBL/GenBank/DDBJ databases">
        <authorList>
            <person name="Kim Y.B."/>
            <person name="Roh S.W."/>
        </authorList>
    </citation>
    <scope>NUCLEOTIDE SEQUENCE [LARGE SCALE GENOMIC DNA]</scope>
    <source>
        <strain evidence="3 4">DSM 103574</strain>
    </source>
</reference>
<evidence type="ECO:0000313" key="3">
    <source>
        <dbReference type="EMBL" id="QIB69839.1"/>
    </source>
</evidence>
<name>A0A858BXD9_9FIRM</name>
<gene>
    <name evidence="3" type="ORF">Ami103574_11130</name>
</gene>
<evidence type="ECO:0000259" key="2">
    <source>
        <dbReference type="Pfam" id="PF14018"/>
    </source>
</evidence>
<evidence type="ECO:0000256" key="1">
    <source>
        <dbReference type="SAM" id="Phobius"/>
    </source>
</evidence>